<name>W7YVY2_9BACL</name>
<keyword evidence="2" id="KW-1185">Reference proteome</keyword>
<dbReference type="InterPro" id="IPR013078">
    <property type="entry name" value="His_Pase_superF_clade-1"/>
</dbReference>
<protein>
    <submittedName>
        <fullName evidence="1">Uncharacterized protein</fullName>
    </submittedName>
</protein>
<accession>W7YVY2</accession>
<dbReference type="STRING" id="1236976.JCM16418_493"/>
<dbReference type="InterPro" id="IPR029033">
    <property type="entry name" value="His_PPase_superfam"/>
</dbReference>
<sequence>MKDILKDDPIDFLISSPYQRAILTIGNLASELNKDIILEEDLKERKLSGVEFVVASVKSVIRLWD</sequence>
<dbReference type="Proteomes" id="UP000019364">
    <property type="component" value="Unassembled WGS sequence"/>
</dbReference>
<reference evidence="1 2" key="1">
    <citation type="journal article" date="2014" name="Genome Announc.">
        <title>Draft Genome Sequence of Paenibacillus pini JCM 16418T, Isolated from the Rhizosphere of Pine Tree.</title>
        <authorList>
            <person name="Yuki M."/>
            <person name="Oshima K."/>
            <person name="Suda W."/>
            <person name="Oshida Y."/>
            <person name="Kitamura K."/>
            <person name="Iida Y."/>
            <person name="Hattori M."/>
            <person name="Ohkuma M."/>
        </authorList>
    </citation>
    <scope>NUCLEOTIDE SEQUENCE [LARGE SCALE GENOMIC DNA]</scope>
    <source>
        <strain evidence="1 2">JCM 16418</strain>
    </source>
</reference>
<dbReference type="SUPFAM" id="SSF53254">
    <property type="entry name" value="Phosphoglycerate mutase-like"/>
    <property type="match status" value="1"/>
</dbReference>
<proteinExistence type="predicted"/>
<dbReference type="Pfam" id="PF00300">
    <property type="entry name" value="His_Phos_1"/>
    <property type="match status" value="1"/>
</dbReference>
<evidence type="ECO:0000313" key="2">
    <source>
        <dbReference type="Proteomes" id="UP000019364"/>
    </source>
</evidence>
<organism evidence="1 2">
    <name type="scientific">Paenibacillus pini JCM 16418</name>
    <dbReference type="NCBI Taxonomy" id="1236976"/>
    <lineage>
        <taxon>Bacteria</taxon>
        <taxon>Bacillati</taxon>
        <taxon>Bacillota</taxon>
        <taxon>Bacilli</taxon>
        <taxon>Bacillales</taxon>
        <taxon>Paenibacillaceae</taxon>
        <taxon>Paenibacillus</taxon>
    </lineage>
</organism>
<gene>
    <name evidence="1" type="ORF">JCM16418_493</name>
</gene>
<comment type="caution">
    <text evidence="1">The sequence shown here is derived from an EMBL/GenBank/DDBJ whole genome shotgun (WGS) entry which is preliminary data.</text>
</comment>
<evidence type="ECO:0000313" key="1">
    <source>
        <dbReference type="EMBL" id="GAF06534.1"/>
    </source>
</evidence>
<dbReference type="Gene3D" id="3.40.50.1240">
    <property type="entry name" value="Phosphoglycerate mutase-like"/>
    <property type="match status" value="1"/>
</dbReference>
<dbReference type="EMBL" id="BAVZ01000001">
    <property type="protein sequence ID" value="GAF06534.1"/>
    <property type="molecule type" value="Genomic_DNA"/>
</dbReference>
<dbReference type="AlphaFoldDB" id="W7YVY2"/>